<dbReference type="Proteomes" id="UP001207687">
    <property type="component" value="Unassembled WGS sequence"/>
</dbReference>
<evidence type="ECO:0000313" key="1">
    <source>
        <dbReference type="EMBL" id="MCW2280111.1"/>
    </source>
</evidence>
<proteinExistence type="predicted"/>
<dbReference type="AlphaFoldDB" id="A0AAW5TN78"/>
<name>A0AAW5TN78_9LACT</name>
<evidence type="ECO:0008006" key="3">
    <source>
        <dbReference type="Google" id="ProtNLM"/>
    </source>
</evidence>
<reference evidence="1" key="1">
    <citation type="submission" date="2023-08" db="EMBL/GenBank/DDBJ databases">
        <title>Genomic analyses of the natural microbiome of Caenorhabditis elegans.</title>
        <authorList>
            <person name="Samuel B."/>
        </authorList>
    </citation>
    <scope>NUCLEOTIDE SEQUENCE</scope>
    <source>
        <strain evidence="1">BIGb0220</strain>
    </source>
</reference>
<organism evidence="1 2">
    <name type="scientific">Lactococcus lactis</name>
    <dbReference type="NCBI Taxonomy" id="1358"/>
    <lineage>
        <taxon>Bacteria</taxon>
        <taxon>Bacillati</taxon>
        <taxon>Bacillota</taxon>
        <taxon>Bacilli</taxon>
        <taxon>Lactobacillales</taxon>
        <taxon>Streptococcaceae</taxon>
        <taxon>Lactococcus</taxon>
    </lineage>
</organism>
<dbReference type="EMBL" id="JAOQNN010000001">
    <property type="protein sequence ID" value="MCW2280111.1"/>
    <property type="molecule type" value="Genomic_DNA"/>
</dbReference>
<comment type="caution">
    <text evidence="1">The sequence shown here is derived from an EMBL/GenBank/DDBJ whole genome shotgun (WGS) entry which is preliminary data.</text>
</comment>
<dbReference type="RefSeq" id="WP_098384010.1">
    <property type="nucleotide sequence ID" value="NZ_AP025700.1"/>
</dbReference>
<evidence type="ECO:0000313" key="2">
    <source>
        <dbReference type="Proteomes" id="UP001207687"/>
    </source>
</evidence>
<sequence>MNLDNFDERFNDFLERFDNTFEKEEPYEDIVKIVNSSKLNASEFEKALAIEHLIAQKRTNNLVKLALKEFLKKD</sequence>
<protein>
    <recommendedName>
        <fullName evidence="3">Phage protein</fullName>
    </recommendedName>
</protein>
<accession>A0AAW5TN78</accession>
<gene>
    <name evidence="1" type="ORF">M2256_000569</name>
</gene>